<name>A0A5C3LKB6_9AGAR</name>
<dbReference type="AlphaFoldDB" id="A0A5C3LKB6"/>
<keyword evidence="3" id="KW-1185">Reference proteome</keyword>
<protein>
    <submittedName>
        <fullName evidence="2">Uncharacterized protein</fullName>
    </submittedName>
</protein>
<feature type="non-terminal residue" evidence="2">
    <location>
        <position position="1"/>
    </location>
</feature>
<evidence type="ECO:0000256" key="1">
    <source>
        <dbReference type="SAM" id="Phobius"/>
    </source>
</evidence>
<dbReference type="OrthoDB" id="3267806at2759"/>
<evidence type="ECO:0000313" key="3">
    <source>
        <dbReference type="Proteomes" id="UP000308652"/>
    </source>
</evidence>
<feature type="transmembrane region" description="Helical" evidence="1">
    <location>
        <begin position="89"/>
        <end position="106"/>
    </location>
</feature>
<accession>A0A5C3LKB6</accession>
<keyword evidence="1" id="KW-0812">Transmembrane</keyword>
<keyword evidence="1" id="KW-0472">Membrane</keyword>
<reference evidence="2 3" key="1">
    <citation type="journal article" date="2019" name="Nat. Ecol. Evol.">
        <title>Megaphylogeny resolves global patterns of mushroom evolution.</title>
        <authorList>
            <person name="Varga T."/>
            <person name="Krizsan K."/>
            <person name="Foldi C."/>
            <person name="Dima B."/>
            <person name="Sanchez-Garcia M."/>
            <person name="Sanchez-Ramirez S."/>
            <person name="Szollosi G.J."/>
            <person name="Szarkandi J.G."/>
            <person name="Papp V."/>
            <person name="Albert L."/>
            <person name="Andreopoulos W."/>
            <person name="Angelini C."/>
            <person name="Antonin V."/>
            <person name="Barry K.W."/>
            <person name="Bougher N.L."/>
            <person name="Buchanan P."/>
            <person name="Buyck B."/>
            <person name="Bense V."/>
            <person name="Catcheside P."/>
            <person name="Chovatia M."/>
            <person name="Cooper J."/>
            <person name="Damon W."/>
            <person name="Desjardin D."/>
            <person name="Finy P."/>
            <person name="Geml J."/>
            <person name="Haridas S."/>
            <person name="Hughes K."/>
            <person name="Justo A."/>
            <person name="Karasinski D."/>
            <person name="Kautmanova I."/>
            <person name="Kiss B."/>
            <person name="Kocsube S."/>
            <person name="Kotiranta H."/>
            <person name="LaButti K.M."/>
            <person name="Lechner B.E."/>
            <person name="Liimatainen K."/>
            <person name="Lipzen A."/>
            <person name="Lukacs Z."/>
            <person name="Mihaltcheva S."/>
            <person name="Morgado L.N."/>
            <person name="Niskanen T."/>
            <person name="Noordeloos M.E."/>
            <person name="Ohm R.A."/>
            <person name="Ortiz-Santana B."/>
            <person name="Ovrebo C."/>
            <person name="Racz N."/>
            <person name="Riley R."/>
            <person name="Savchenko A."/>
            <person name="Shiryaev A."/>
            <person name="Soop K."/>
            <person name="Spirin V."/>
            <person name="Szebenyi C."/>
            <person name="Tomsovsky M."/>
            <person name="Tulloss R.E."/>
            <person name="Uehling J."/>
            <person name="Grigoriev I.V."/>
            <person name="Vagvolgyi C."/>
            <person name="Papp T."/>
            <person name="Martin F.M."/>
            <person name="Miettinen O."/>
            <person name="Hibbett D.S."/>
            <person name="Nagy L.G."/>
        </authorList>
    </citation>
    <scope>NUCLEOTIDE SEQUENCE [LARGE SCALE GENOMIC DNA]</scope>
    <source>
        <strain evidence="2 3">CBS 166.37</strain>
    </source>
</reference>
<keyword evidence="1" id="KW-1133">Transmembrane helix</keyword>
<feature type="transmembrane region" description="Helical" evidence="1">
    <location>
        <begin position="54"/>
        <end position="77"/>
    </location>
</feature>
<gene>
    <name evidence="2" type="ORF">BDQ12DRAFT_616092</name>
</gene>
<organism evidence="2 3">
    <name type="scientific">Crucibulum laeve</name>
    <dbReference type="NCBI Taxonomy" id="68775"/>
    <lineage>
        <taxon>Eukaryota</taxon>
        <taxon>Fungi</taxon>
        <taxon>Dikarya</taxon>
        <taxon>Basidiomycota</taxon>
        <taxon>Agaricomycotina</taxon>
        <taxon>Agaricomycetes</taxon>
        <taxon>Agaricomycetidae</taxon>
        <taxon>Agaricales</taxon>
        <taxon>Agaricineae</taxon>
        <taxon>Nidulariaceae</taxon>
        <taxon>Crucibulum</taxon>
    </lineage>
</organism>
<evidence type="ECO:0000313" key="2">
    <source>
        <dbReference type="EMBL" id="TFK32987.1"/>
    </source>
</evidence>
<sequence>ANNSLNTTITIAYKAISMSLNALATTSIIARLVSQRHRIVIVLREEYASNYTGIIAMLIESAMLPLVFDVCFIVAFACKAPIMNVIPQLIGHIQVIAPLLIVLRVAKGRAWSNTTILSRSIQFS</sequence>
<dbReference type="STRING" id="68775.A0A5C3LKB6"/>
<dbReference type="EMBL" id="ML213658">
    <property type="protein sequence ID" value="TFK32987.1"/>
    <property type="molecule type" value="Genomic_DNA"/>
</dbReference>
<proteinExistence type="predicted"/>
<dbReference type="Proteomes" id="UP000308652">
    <property type="component" value="Unassembled WGS sequence"/>
</dbReference>
<feature type="transmembrane region" description="Helical" evidence="1">
    <location>
        <begin position="12"/>
        <end position="33"/>
    </location>
</feature>